<dbReference type="InterPro" id="IPR002110">
    <property type="entry name" value="Ankyrin_rpt"/>
</dbReference>
<accession>A0ABS8UDT5</accession>
<reference evidence="5" key="2">
    <citation type="journal article" date="2022" name="Syst. Appl. Microbiol.">
        <title>Physiological and genomic characterisation of Luteimonas fraxinea sp. nov., a bacterial species associated with trees tolerant to ash dieback.</title>
        <authorList>
            <person name="Ulrich K."/>
            <person name="Becker R."/>
            <person name="Behrendt U."/>
            <person name="Kube M."/>
            <person name="Schneck V."/>
            <person name="Ulrich A."/>
        </authorList>
    </citation>
    <scope>NUCLEOTIDE SEQUENCE</scope>
    <source>
        <strain evidence="5">A1P009</strain>
    </source>
</reference>
<organism evidence="5 6">
    <name type="scientific">Luteimonas fraxinea</name>
    <dbReference type="NCBI Taxonomy" id="2901869"/>
    <lineage>
        <taxon>Bacteria</taxon>
        <taxon>Pseudomonadati</taxon>
        <taxon>Pseudomonadota</taxon>
        <taxon>Gammaproteobacteria</taxon>
        <taxon>Lysobacterales</taxon>
        <taxon>Lysobacteraceae</taxon>
        <taxon>Luteimonas</taxon>
    </lineage>
</organism>
<dbReference type="Gene3D" id="1.25.40.20">
    <property type="entry name" value="Ankyrin repeat-containing domain"/>
    <property type="match status" value="2"/>
</dbReference>
<feature type="repeat" description="ANK" evidence="3">
    <location>
        <begin position="144"/>
        <end position="176"/>
    </location>
</feature>
<feature type="chain" id="PRO_5046506822" evidence="4">
    <location>
        <begin position="31"/>
        <end position="252"/>
    </location>
</feature>
<keyword evidence="6" id="KW-1185">Reference proteome</keyword>
<dbReference type="InterPro" id="IPR036770">
    <property type="entry name" value="Ankyrin_rpt-contain_sf"/>
</dbReference>
<dbReference type="PROSITE" id="PS50297">
    <property type="entry name" value="ANK_REP_REGION"/>
    <property type="match status" value="2"/>
</dbReference>
<feature type="signal peptide" evidence="4">
    <location>
        <begin position="1"/>
        <end position="30"/>
    </location>
</feature>
<dbReference type="PANTHER" id="PTHR24171">
    <property type="entry name" value="ANKYRIN REPEAT DOMAIN-CONTAINING PROTEIN 39-RELATED"/>
    <property type="match status" value="1"/>
</dbReference>
<reference evidence="5" key="1">
    <citation type="submission" date="2021-12" db="EMBL/GenBank/DDBJ databases">
        <authorList>
            <person name="Ulrich A."/>
        </authorList>
    </citation>
    <scope>NUCLEOTIDE SEQUENCE</scope>
    <source>
        <strain evidence="5">A1P009</strain>
    </source>
</reference>
<comment type="caution">
    <text evidence="5">The sequence shown here is derived from an EMBL/GenBank/DDBJ whole genome shotgun (WGS) entry which is preliminary data.</text>
</comment>
<keyword evidence="1" id="KW-0677">Repeat</keyword>
<feature type="repeat" description="ANK" evidence="3">
    <location>
        <begin position="110"/>
        <end position="142"/>
    </location>
</feature>
<name>A0ABS8UDT5_9GAMM</name>
<evidence type="ECO:0000313" key="5">
    <source>
        <dbReference type="EMBL" id="MCD9097647.1"/>
    </source>
</evidence>
<evidence type="ECO:0000256" key="3">
    <source>
        <dbReference type="PROSITE-ProRule" id="PRU00023"/>
    </source>
</evidence>
<feature type="repeat" description="ANK" evidence="3">
    <location>
        <begin position="177"/>
        <end position="209"/>
    </location>
</feature>
<evidence type="ECO:0000256" key="1">
    <source>
        <dbReference type="ARBA" id="ARBA00022737"/>
    </source>
</evidence>
<dbReference type="PANTHER" id="PTHR24171:SF8">
    <property type="entry name" value="BRCA1-ASSOCIATED RING DOMAIN PROTEIN 1"/>
    <property type="match status" value="1"/>
</dbReference>
<evidence type="ECO:0000256" key="2">
    <source>
        <dbReference type="ARBA" id="ARBA00023043"/>
    </source>
</evidence>
<dbReference type="Proteomes" id="UP001430360">
    <property type="component" value="Unassembled WGS sequence"/>
</dbReference>
<proteinExistence type="predicted"/>
<dbReference type="SUPFAM" id="SSF48403">
    <property type="entry name" value="Ankyrin repeat"/>
    <property type="match status" value="1"/>
</dbReference>
<dbReference type="SMART" id="SM00248">
    <property type="entry name" value="ANK"/>
    <property type="match status" value="5"/>
</dbReference>
<feature type="repeat" description="ANK" evidence="3">
    <location>
        <begin position="44"/>
        <end position="76"/>
    </location>
</feature>
<dbReference type="EMBL" id="JAJQKU010000003">
    <property type="protein sequence ID" value="MCD9097647.1"/>
    <property type="molecule type" value="Genomic_DNA"/>
</dbReference>
<keyword evidence="4" id="KW-0732">Signal</keyword>
<evidence type="ECO:0000256" key="4">
    <source>
        <dbReference type="SAM" id="SignalP"/>
    </source>
</evidence>
<dbReference type="RefSeq" id="WP_232136718.1">
    <property type="nucleotide sequence ID" value="NZ_JAJQKU010000003.1"/>
</dbReference>
<evidence type="ECO:0000313" key="6">
    <source>
        <dbReference type="Proteomes" id="UP001430360"/>
    </source>
</evidence>
<sequence length="252" mass="26429">MMGVASIAPFPQWRLIACIVLALAASGACARQGTSMTQDHASDPAASALSRAASAGDAAEIRRLIADGANPNAKDTQGSPLLQAAILRGDRRAFQALLDAGADTTTGAANGNTAVHLAAMQDDASYLKTLLAGGASADTPNTKNGETPLFNALEARNDENIRLLLDAGARADATDAFGATLLHKAARINATGWVVRFLEAGADPTARDRVGVTFQPSFFRAREAVLSADAKRDRETVREWLVARQIPVEDKH</sequence>
<gene>
    <name evidence="5" type="ORF">LTT95_11925</name>
</gene>
<dbReference type="Pfam" id="PF12796">
    <property type="entry name" value="Ank_2"/>
    <property type="match status" value="1"/>
</dbReference>
<dbReference type="PROSITE" id="PS50088">
    <property type="entry name" value="ANK_REPEAT"/>
    <property type="match status" value="4"/>
</dbReference>
<protein>
    <submittedName>
        <fullName evidence="5">Ankyrin repeat domain-containing protein</fullName>
    </submittedName>
</protein>
<dbReference type="Pfam" id="PF13637">
    <property type="entry name" value="Ank_4"/>
    <property type="match status" value="1"/>
</dbReference>
<keyword evidence="2 3" id="KW-0040">ANK repeat</keyword>